<evidence type="ECO:0000313" key="1">
    <source>
        <dbReference type="EMBL" id="HJA91226.1"/>
    </source>
</evidence>
<dbReference type="InterPro" id="IPR008003">
    <property type="entry name" value="DUF739"/>
</dbReference>
<dbReference type="Proteomes" id="UP000886856">
    <property type="component" value="Unassembled WGS sequence"/>
</dbReference>
<sequence>MEKNFEYTLLTTRMEEYRFSQNTLANAIGIGRTAMNLKFNNKSFFTQKEIRDICEVLDIPSNKVGKYFFEIKVRKTEFKKGG</sequence>
<dbReference type="InterPro" id="IPR010982">
    <property type="entry name" value="Lambda_DNA-bd_dom_sf"/>
</dbReference>
<accession>A0A9D2I1V4</accession>
<dbReference type="GO" id="GO:0003677">
    <property type="term" value="F:DNA binding"/>
    <property type="evidence" value="ECO:0007669"/>
    <property type="project" value="InterPro"/>
</dbReference>
<organism evidence="1 2">
    <name type="scientific">Candidatus Jeotgalibaca merdavium</name>
    <dbReference type="NCBI Taxonomy" id="2838627"/>
    <lineage>
        <taxon>Bacteria</taxon>
        <taxon>Bacillati</taxon>
        <taxon>Bacillota</taxon>
        <taxon>Bacilli</taxon>
        <taxon>Lactobacillales</taxon>
        <taxon>Carnobacteriaceae</taxon>
        <taxon>Jeotgalibaca</taxon>
    </lineage>
</organism>
<evidence type="ECO:0000313" key="2">
    <source>
        <dbReference type="Proteomes" id="UP000886856"/>
    </source>
</evidence>
<dbReference type="InterPro" id="IPR001387">
    <property type="entry name" value="Cro/C1-type_HTH"/>
</dbReference>
<dbReference type="AlphaFoldDB" id="A0A9D2I1V4"/>
<protein>
    <submittedName>
        <fullName evidence="1">DUF739 family protein</fullName>
    </submittedName>
</protein>
<dbReference type="Pfam" id="PF05339">
    <property type="entry name" value="DUF739"/>
    <property type="match status" value="1"/>
</dbReference>
<dbReference type="SUPFAM" id="SSF47413">
    <property type="entry name" value="lambda repressor-like DNA-binding domains"/>
    <property type="match status" value="1"/>
</dbReference>
<name>A0A9D2I1V4_9LACT</name>
<dbReference type="EMBL" id="DWYW01000244">
    <property type="protein sequence ID" value="HJA91226.1"/>
    <property type="molecule type" value="Genomic_DNA"/>
</dbReference>
<proteinExistence type="predicted"/>
<dbReference type="CDD" id="cd00093">
    <property type="entry name" value="HTH_XRE"/>
    <property type="match status" value="1"/>
</dbReference>
<comment type="caution">
    <text evidence="1">The sequence shown here is derived from an EMBL/GenBank/DDBJ whole genome shotgun (WGS) entry which is preliminary data.</text>
</comment>
<gene>
    <name evidence="1" type="ORF">H9948_10605</name>
</gene>
<reference evidence="1" key="2">
    <citation type="submission" date="2021-04" db="EMBL/GenBank/DDBJ databases">
        <authorList>
            <person name="Gilroy R."/>
        </authorList>
    </citation>
    <scope>NUCLEOTIDE SEQUENCE</scope>
    <source>
        <strain evidence="1">CHK171-505</strain>
    </source>
</reference>
<reference evidence="1" key="1">
    <citation type="journal article" date="2021" name="PeerJ">
        <title>Extensive microbial diversity within the chicken gut microbiome revealed by metagenomics and culture.</title>
        <authorList>
            <person name="Gilroy R."/>
            <person name="Ravi A."/>
            <person name="Getino M."/>
            <person name="Pursley I."/>
            <person name="Horton D.L."/>
            <person name="Alikhan N.F."/>
            <person name="Baker D."/>
            <person name="Gharbi K."/>
            <person name="Hall N."/>
            <person name="Watson M."/>
            <person name="Adriaenssens E.M."/>
            <person name="Foster-Nyarko E."/>
            <person name="Jarju S."/>
            <person name="Secka A."/>
            <person name="Antonio M."/>
            <person name="Oren A."/>
            <person name="Chaudhuri R.R."/>
            <person name="La Ragione R."/>
            <person name="Hildebrand F."/>
            <person name="Pallen M.J."/>
        </authorList>
    </citation>
    <scope>NUCLEOTIDE SEQUENCE</scope>
    <source>
        <strain evidence="1">CHK171-505</strain>
    </source>
</reference>
<dbReference type="Gene3D" id="1.10.260.40">
    <property type="entry name" value="lambda repressor-like DNA-binding domains"/>
    <property type="match status" value="1"/>
</dbReference>